<accession>A0A7G9S4T4</accession>
<protein>
    <submittedName>
        <fullName evidence="2">MetS family NSS transporter small subunit</fullName>
    </submittedName>
</protein>
<name>A0A7G9S4T4_9MICO</name>
<keyword evidence="3" id="KW-1185">Reference proteome</keyword>
<dbReference type="AlphaFoldDB" id="A0A7G9S4T4"/>
<keyword evidence="1" id="KW-0472">Membrane</keyword>
<feature type="transmembrane region" description="Helical" evidence="1">
    <location>
        <begin position="6"/>
        <end position="27"/>
    </location>
</feature>
<proteinExistence type="predicted"/>
<dbReference type="KEGG" id="ldn:H9L06_00165"/>
<keyword evidence="1" id="KW-1133">Transmembrane helix</keyword>
<evidence type="ECO:0000256" key="1">
    <source>
        <dbReference type="SAM" id="Phobius"/>
    </source>
</evidence>
<organism evidence="2 3">
    <name type="scientific">Leucobacter denitrificans</name>
    <dbReference type="NCBI Taxonomy" id="683042"/>
    <lineage>
        <taxon>Bacteria</taxon>
        <taxon>Bacillati</taxon>
        <taxon>Actinomycetota</taxon>
        <taxon>Actinomycetes</taxon>
        <taxon>Micrococcales</taxon>
        <taxon>Microbacteriaceae</taxon>
        <taxon>Leucobacter</taxon>
    </lineage>
</organism>
<dbReference type="EMBL" id="CP060716">
    <property type="protein sequence ID" value="QNN62859.1"/>
    <property type="molecule type" value="Genomic_DNA"/>
</dbReference>
<keyword evidence="1" id="KW-0812">Transmembrane</keyword>
<dbReference type="Proteomes" id="UP000515934">
    <property type="component" value="Chromosome"/>
</dbReference>
<evidence type="ECO:0000313" key="3">
    <source>
        <dbReference type="Proteomes" id="UP000515934"/>
    </source>
</evidence>
<sequence>MTPIAIVFLVIALIIIWGGMFASIIMLSRKSEIDVYPGGGKDVFGD</sequence>
<dbReference type="NCBIfam" id="NF033493">
    <property type="entry name" value="MetS_like_NSS"/>
    <property type="match status" value="1"/>
</dbReference>
<evidence type="ECO:0000313" key="2">
    <source>
        <dbReference type="EMBL" id="QNN62859.1"/>
    </source>
</evidence>
<reference evidence="2 3" key="1">
    <citation type="submission" date="2020-08" db="EMBL/GenBank/DDBJ databases">
        <title>Genome sequence of Leucobacter denitrificans KACC 14055T.</title>
        <authorList>
            <person name="Hyun D.-W."/>
            <person name="Bae J.-W."/>
        </authorList>
    </citation>
    <scope>NUCLEOTIDE SEQUENCE [LARGE SCALE GENOMIC DNA]</scope>
    <source>
        <strain evidence="2 3">KACC 14055</strain>
    </source>
</reference>
<dbReference type="RefSeq" id="WP_187555329.1">
    <property type="nucleotide sequence ID" value="NZ_CP060716.1"/>
</dbReference>
<gene>
    <name evidence="2" type="ORF">H9L06_00165</name>
</gene>